<dbReference type="GO" id="GO:0008270">
    <property type="term" value="F:zinc ion binding"/>
    <property type="evidence" value="ECO:0007669"/>
    <property type="project" value="UniProtKB-KW"/>
</dbReference>
<dbReference type="PROSITE" id="PS50089">
    <property type="entry name" value="ZF_RING_2"/>
    <property type="match status" value="1"/>
</dbReference>
<dbReference type="GO" id="GO:0061630">
    <property type="term" value="F:ubiquitin protein ligase activity"/>
    <property type="evidence" value="ECO:0007669"/>
    <property type="project" value="TreeGrafter"/>
</dbReference>
<gene>
    <name evidence="6" type="ORF">RND81_11G009000</name>
</gene>
<dbReference type="PANTHER" id="PTHR15315">
    <property type="entry name" value="RING FINGER PROTEIN 41, 151"/>
    <property type="match status" value="1"/>
</dbReference>
<dbReference type="Gene3D" id="3.30.40.10">
    <property type="entry name" value="Zinc/RING finger domain, C3HC4 (zinc finger)"/>
    <property type="match status" value="1"/>
</dbReference>
<organism evidence="6 7">
    <name type="scientific">Saponaria officinalis</name>
    <name type="common">Common soapwort</name>
    <name type="synonym">Lychnis saponaria</name>
    <dbReference type="NCBI Taxonomy" id="3572"/>
    <lineage>
        <taxon>Eukaryota</taxon>
        <taxon>Viridiplantae</taxon>
        <taxon>Streptophyta</taxon>
        <taxon>Embryophyta</taxon>
        <taxon>Tracheophyta</taxon>
        <taxon>Spermatophyta</taxon>
        <taxon>Magnoliopsida</taxon>
        <taxon>eudicotyledons</taxon>
        <taxon>Gunneridae</taxon>
        <taxon>Pentapetalae</taxon>
        <taxon>Caryophyllales</taxon>
        <taxon>Caryophyllaceae</taxon>
        <taxon>Caryophylleae</taxon>
        <taxon>Saponaria</taxon>
    </lineage>
</organism>
<evidence type="ECO:0000256" key="3">
    <source>
        <dbReference type="ARBA" id="ARBA00022833"/>
    </source>
</evidence>
<comment type="caution">
    <text evidence="6">The sequence shown here is derived from an EMBL/GenBank/DDBJ whole genome shotgun (WGS) entry which is preliminary data.</text>
</comment>
<sequence length="262" mass="30184">MDLVHCQLLLGRSSFKDSLKMLEVDIQHANAIASAIPKTKSGGYLEMKLVYNELAQLFFILLQWFDGSCSCFFPLYFNLFHILIYEVHTDDVGLNMSSEGSKASIRDFYAIILPSLKRLHSDVVEHESIRNLTAKNDTRKDVYGNGRRQQNATDREREEECGICLVATTKMVLPGCCHEMCINCYRNWNRRSESCPFCRTGIRRVKSEDLWVLTSKSEVIDAENVSKEELSTFYNFIQSLPKNNNNTTSPESLFWVYNDFLI</sequence>
<evidence type="ECO:0000313" key="6">
    <source>
        <dbReference type="EMBL" id="KAK9675470.1"/>
    </source>
</evidence>
<evidence type="ECO:0000256" key="4">
    <source>
        <dbReference type="PROSITE-ProRule" id="PRU00175"/>
    </source>
</evidence>
<dbReference type="AlphaFoldDB" id="A0AAW1HGK5"/>
<keyword evidence="2 4" id="KW-0863">Zinc-finger</keyword>
<evidence type="ECO:0000259" key="5">
    <source>
        <dbReference type="PROSITE" id="PS50089"/>
    </source>
</evidence>
<dbReference type="Proteomes" id="UP001443914">
    <property type="component" value="Unassembled WGS sequence"/>
</dbReference>
<keyword evidence="1" id="KW-0479">Metal-binding</keyword>
<proteinExistence type="predicted"/>
<dbReference type="InterPro" id="IPR017907">
    <property type="entry name" value="Znf_RING_CS"/>
</dbReference>
<dbReference type="PROSITE" id="PS00518">
    <property type="entry name" value="ZF_RING_1"/>
    <property type="match status" value="1"/>
</dbReference>
<dbReference type="SUPFAM" id="SSF57850">
    <property type="entry name" value="RING/U-box"/>
    <property type="match status" value="1"/>
</dbReference>
<feature type="domain" description="RING-type" evidence="5">
    <location>
        <begin position="161"/>
        <end position="199"/>
    </location>
</feature>
<dbReference type="PANTHER" id="PTHR15315:SF35">
    <property type="entry name" value="F21J9.10"/>
    <property type="match status" value="1"/>
</dbReference>
<evidence type="ECO:0000313" key="7">
    <source>
        <dbReference type="Proteomes" id="UP001443914"/>
    </source>
</evidence>
<dbReference type="GO" id="GO:0016567">
    <property type="term" value="P:protein ubiquitination"/>
    <property type="evidence" value="ECO:0007669"/>
    <property type="project" value="TreeGrafter"/>
</dbReference>
<evidence type="ECO:0000256" key="1">
    <source>
        <dbReference type="ARBA" id="ARBA00022723"/>
    </source>
</evidence>
<dbReference type="SMART" id="SM00184">
    <property type="entry name" value="RING"/>
    <property type="match status" value="1"/>
</dbReference>
<accession>A0AAW1HGK5</accession>
<evidence type="ECO:0000256" key="2">
    <source>
        <dbReference type="ARBA" id="ARBA00022771"/>
    </source>
</evidence>
<protein>
    <recommendedName>
        <fullName evidence="5">RING-type domain-containing protein</fullName>
    </recommendedName>
</protein>
<name>A0AAW1HGK5_SAPOF</name>
<keyword evidence="3" id="KW-0862">Zinc</keyword>
<dbReference type="Pfam" id="PF13920">
    <property type="entry name" value="zf-C3HC4_3"/>
    <property type="match status" value="1"/>
</dbReference>
<reference evidence="6" key="1">
    <citation type="submission" date="2024-03" db="EMBL/GenBank/DDBJ databases">
        <title>WGS assembly of Saponaria officinalis var. Norfolk2.</title>
        <authorList>
            <person name="Jenkins J."/>
            <person name="Shu S."/>
            <person name="Grimwood J."/>
            <person name="Barry K."/>
            <person name="Goodstein D."/>
            <person name="Schmutz J."/>
            <person name="Leebens-Mack J."/>
            <person name="Osbourn A."/>
        </authorList>
    </citation>
    <scope>NUCLEOTIDE SEQUENCE [LARGE SCALE GENOMIC DNA]</scope>
    <source>
        <strain evidence="6">JIC</strain>
    </source>
</reference>
<dbReference type="InterPro" id="IPR001841">
    <property type="entry name" value="Znf_RING"/>
</dbReference>
<dbReference type="EMBL" id="JBDFQZ010000011">
    <property type="protein sequence ID" value="KAK9675470.1"/>
    <property type="molecule type" value="Genomic_DNA"/>
</dbReference>
<keyword evidence="7" id="KW-1185">Reference proteome</keyword>
<dbReference type="InterPro" id="IPR013083">
    <property type="entry name" value="Znf_RING/FYVE/PHD"/>
</dbReference>